<organism evidence="2 3">
    <name type="scientific">Rugamonas rivuli</name>
    <dbReference type="NCBI Taxonomy" id="2743358"/>
    <lineage>
        <taxon>Bacteria</taxon>
        <taxon>Pseudomonadati</taxon>
        <taxon>Pseudomonadota</taxon>
        <taxon>Betaproteobacteria</taxon>
        <taxon>Burkholderiales</taxon>
        <taxon>Oxalobacteraceae</taxon>
        <taxon>Telluria group</taxon>
        <taxon>Rugamonas</taxon>
    </lineage>
</organism>
<feature type="transmembrane region" description="Helical" evidence="1">
    <location>
        <begin position="452"/>
        <end position="472"/>
    </location>
</feature>
<dbReference type="AlphaFoldDB" id="A0A843SFK8"/>
<feature type="transmembrane region" description="Helical" evidence="1">
    <location>
        <begin position="600"/>
        <end position="622"/>
    </location>
</feature>
<name>A0A843SFK8_9BURK</name>
<protein>
    <recommendedName>
        <fullName evidence="4">SMODS and SLOG-associating 2TM effector domain-containing protein</fullName>
    </recommendedName>
</protein>
<feature type="transmembrane region" description="Helical" evidence="1">
    <location>
        <begin position="569"/>
        <end position="594"/>
    </location>
</feature>
<feature type="transmembrane region" description="Helical" evidence="1">
    <location>
        <begin position="426"/>
        <end position="446"/>
    </location>
</feature>
<keyword evidence="3" id="KW-1185">Reference proteome</keyword>
<comment type="caution">
    <text evidence="2">The sequence shown here is derived from an EMBL/GenBank/DDBJ whole genome shotgun (WGS) entry which is preliminary data.</text>
</comment>
<evidence type="ECO:0000313" key="3">
    <source>
        <dbReference type="Proteomes" id="UP000444318"/>
    </source>
</evidence>
<dbReference type="Gene3D" id="3.40.50.450">
    <property type="match status" value="1"/>
</dbReference>
<sequence>MAPADDASPPYALPFVVAVSGHRDLHPDDVPAVAAQLYQSIELIAAALPHTPIHFLSALADGADQLFAEQVLALQRACAAREGEGGRRIELVVALPMPFDDYCREQAGGEAEARRDPAGFEAGRLAFAARCQRYSACAGKVFVIPPAPPAALLGTPMTRAEAAYAQLTRYLGIHAQLLLAVWDGQSGGEQFPRLPGGTLDLVHALLHGVERDPHRRSRRRFAEPARGNLLHLYSRRAQSSSDGLPAASAAGGARLLRAGARDGEAVAHWMAPQPEWPGVLAPTLRSWLRAPIRACERWAEHRAWRDAVAHTETRLQRTLDAPTLAVLYRTHAAGREIDLLNRLHRQALLASDADAAQRYAASLEASGGAFLDSLGQGAAALPAGVTAALPAALPAAQRPGLAPLLQAFRVADVQAERAKRWWRYRWRFMALAVIMASAAPTLRLASGTHGELVESVVFTSGAMCAVGTYLWVALSRRRNAYLDYRALAEGLRCQMYWLCAGESSLVTDHCAQRAGGGMGWVRHALDACLVAPPVPGLAARGVLRGWIDDQRAYLSGAGNRWRRRQHARAVAIGNNMLLSALMMSLAALATTLVFGRSHMLPLILLLAGMKLATGVGAAWLSLATKMGHGETAAQAEQLHKLYGRADAELLRSESAPCSNAEKEHHARDLAFALGKAVLDENAGWLAAYQQRRLNWHGR</sequence>
<evidence type="ECO:0000313" key="2">
    <source>
        <dbReference type="EMBL" id="MQA23395.1"/>
    </source>
</evidence>
<reference evidence="2 3" key="1">
    <citation type="submission" date="2019-10" db="EMBL/GenBank/DDBJ databases">
        <title>Two novel species isolated from a subtropical stream in China.</title>
        <authorList>
            <person name="Lu H."/>
        </authorList>
    </citation>
    <scope>NUCLEOTIDE SEQUENCE [LARGE SCALE GENOMIC DNA]</scope>
    <source>
        <strain evidence="2 3">FT103W</strain>
    </source>
</reference>
<accession>A0A843SFK8</accession>
<dbReference type="Proteomes" id="UP000444318">
    <property type="component" value="Unassembled WGS sequence"/>
</dbReference>
<evidence type="ECO:0008006" key="4">
    <source>
        <dbReference type="Google" id="ProtNLM"/>
    </source>
</evidence>
<dbReference type="RefSeq" id="WP_152809354.1">
    <property type="nucleotide sequence ID" value="NZ_WHUF01000010.1"/>
</dbReference>
<keyword evidence="1" id="KW-0812">Transmembrane</keyword>
<dbReference type="EMBL" id="WHUF01000010">
    <property type="protein sequence ID" value="MQA23395.1"/>
    <property type="molecule type" value="Genomic_DNA"/>
</dbReference>
<proteinExistence type="predicted"/>
<evidence type="ECO:0000256" key="1">
    <source>
        <dbReference type="SAM" id="Phobius"/>
    </source>
</evidence>
<keyword evidence="1" id="KW-0472">Membrane</keyword>
<keyword evidence="1" id="KW-1133">Transmembrane helix</keyword>
<gene>
    <name evidence="2" type="ORF">GEV01_28115</name>
</gene>